<evidence type="ECO:0000313" key="3">
    <source>
        <dbReference type="EMBL" id="TDQ15163.1"/>
    </source>
</evidence>
<feature type="domain" description="DUF4440" evidence="2">
    <location>
        <begin position="31"/>
        <end position="137"/>
    </location>
</feature>
<dbReference type="AlphaFoldDB" id="A0A4R6T395"/>
<sequence>MKHFLSFLFLSISFLSFGQTTADKKGEAVKIHHLIAHYSEAREKQDTVLLKSILTEDVDQLVSSGEWRTGISAAIQGMLRSSTESPGTRTLEVEKIKFLSDEIALIDCRYTIKSPDGTTRNMWSSFTVVFRKREWKISAIRNMNPTTPN</sequence>
<proteinExistence type="predicted"/>
<evidence type="ECO:0000313" key="4">
    <source>
        <dbReference type="Proteomes" id="UP000294535"/>
    </source>
</evidence>
<evidence type="ECO:0000259" key="2">
    <source>
        <dbReference type="Pfam" id="PF14534"/>
    </source>
</evidence>
<dbReference type="InterPro" id="IPR011944">
    <property type="entry name" value="Steroid_delta5-4_isomerase"/>
</dbReference>
<dbReference type="OrthoDB" id="1444594at2"/>
<dbReference type="SUPFAM" id="SSF54427">
    <property type="entry name" value="NTF2-like"/>
    <property type="match status" value="1"/>
</dbReference>
<dbReference type="Pfam" id="PF14534">
    <property type="entry name" value="DUF4440"/>
    <property type="match status" value="1"/>
</dbReference>
<comment type="caution">
    <text evidence="3">The sequence shown here is derived from an EMBL/GenBank/DDBJ whole genome shotgun (WGS) entry which is preliminary data.</text>
</comment>
<feature type="chain" id="PRO_5020971300" evidence="1">
    <location>
        <begin position="19"/>
        <end position="149"/>
    </location>
</feature>
<organism evidence="3 4">
    <name type="scientific">Algoriphagus boseongensis</name>
    <dbReference type="NCBI Taxonomy" id="1442587"/>
    <lineage>
        <taxon>Bacteria</taxon>
        <taxon>Pseudomonadati</taxon>
        <taxon>Bacteroidota</taxon>
        <taxon>Cytophagia</taxon>
        <taxon>Cytophagales</taxon>
        <taxon>Cyclobacteriaceae</taxon>
        <taxon>Algoriphagus</taxon>
    </lineage>
</organism>
<protein>
    <submittedName>
        <fullName evidence="3">Uncharacterized protein (TIGR02246 family)</fullName>
    </submittedName>
</protein>
<feature type="signal peptide" evidence="1">
    <location>
        <begin position="1"/>
        <end position="18"/>
    </location>
</feature>
<reference evidence="3 4" key="1">
    <citation type="submission" date="2019-03" db="EMBL/GenBank/DDBJ databases">
        <title>Genomic Encyclopedia of Type Strains, Phase III (KMG-III): the genomes of soil and plant-associated and newly described type strains.</title>
        <authorList>
            <person name="Whitman W."/>
        </authorList>
    </citation>
    <scope>NUCLEOTIDE SEQUENCE [LARGE SCALE GENOMIC DNA]</scope>
    <source>
        <strain evidence="3 4">CECT 8446</strain>
    </source>
</reference>
<dbReference type="EMBL" id="SNYF01000008">
    <property type="protein sequence ID" value="TDQ15163.1"/>
    <property type="molecule type" value="Genomic_DNA"/>
</dbReference>
<dbReference type="Proteomes" id="UP000294535">
    <property type="component" value="Unassembled WGS sequence"/>
</dbReference>
<name>A0A4R6T395_9BACT</name>
<dbReference type="InterPro" id="IPR032710">
    <property type="entry name" value="NTF2-like_dom_sf"/>
</dbReference>
<accession>A0A4R6T395</accession>
<dbReference type="InterPro" id="IPR027843">
    <property type="entry name" value="DUF4440"/>
</dbReference>
<keyword evidence="1" id="KW-0732">Signal</keyword>
<gene>
    <name evidence="3" type="ORF">DFQ04_3049</name>
</gene>
<dbReference type="Gene3D" id="3.10.450.50">
    <property type="match status" value="1"/>
</dbReference>
<dbReference type="NCBIfam" id="TIGR02246">
    <property type="entry name" value="SgcJ/EcaC family oxidoreductase"/>
    <property type="match status" value="1"/>
</dbReference>
<keyword evidence="4" id="KW-1185">Reference proteome</keyword>
<dbReference type="RefSeq" id="WP_133557320.1">
    <property type="nucleotide sequence ID" value="NZ_SNYF01000008.1"/>
</dbReference>
<evidence type="ECO:0000256" key="1">
    <source>
        <dbReference type="SAM" id="SignalP"/>
    </source>
</evidence>